<feature type="transmembrane region" description="Helical" evidence="1">
    <location>
        <begin position="12"/>
        <end position="32"/>
    </location>
</feature>
<comment type="caution">
    <text evidence="3">The sequence shown here is derived from an EMBL/GenBank/DDBJ whole genome shotgun (WGS) entry which is preliminary data.</text>
</comment>
<dbReference type="InterPro" id="IPR005182">
    <property type="entry name" value="YdbS-like_PH"/>
</dbReference>
<dbReference type="PANTHER" id="PTHR34473">
    <property type="entry name" value="UPF0699 TRANSMEMBRANE PROTEIN YDBS"/>
    <property type="match status" value="1"/>
</dbReference>
<name>A0ABW2RFY9_9BACL</name>
<dbReference type="Pfam" id="PF03703">
    <property type="entry name" value="bPH_2"/>
    <property type="match status" value="2"/>
</dbReference>
<gene>
    <name evidence="3" type="ORF">ACFQNG_01740</name>
</gene>
<dbReference type="Proteomes" id="UP001596500">
    <property type="component" value="Unassembled WGS sequence"/>
</dbReference>
<keyword evidence="1" id="KW-1133">Transmembrane helix</keyword>
<evidence type="ECO:0000313" key="3">
    <source>
        <dbReference type="EMBL" id="MFC7439889.1"/>
    </source>
</evidence>
<feature type="domain" description="YdbS-like PH" evidence="2">
    <location>
        <begin position="60"/>
        <end position="138"/>
    </location>
</feature>
<protein>
    <submittedName>
        <fullName evidence="3">PH domain-containing protein</fullName>
    </submittedName>
</protein>
<keyword evidence="1" id="KW-0472">Membrane</keyword>
<dbReference type="EMBL" id="JBHTBW010000006">
    <property type="protein sequence ID" value="MFC7439889.1"/>
    <property type="molecule type" value="Genomic_DNA"/>
</dbReference>
<feature type="transmembrane region" description="Helical" evidence="1">
    <location>
        <begin position="38"/>
        <end position="61"/>
    </location>
</feature>
<accession>A0ABW2RFY9</accession>
<evidence type="ECO:0000256" key="1">
    <source>
        <dbReference type="SAM" id="Phobius"/>
    </source>
</evidence>
<feature type="domain" description="YdbS-like PH" evidence="2">
    <location>
        <begin position="242"/>
        <end position="300"/>
    </location>
</feature>
<evidence type="ECO:0000313" key="4">
    <source>
        <dbReference type="Proteomes" id="UP001596500"/>
    </source>
</evidence>
<dbReference type="RefSeq" id="WP_379863083.1">
    <property type="nucleotide sequence ID" value="NZ_JBHTBW010000006.1"/>
</dbReference>
<sequence length="376" mass="43091">MNNPRRLHPLAILRLLAKALQWAVPAAIALLWQGSLSWAAKGGIIVLFLLGAMGVGTFQWLRKVYYVEENEFHLKQGGWFKKHVSIPLEQIQAVESEQPLLHRLVGLYMVRIETASGKQTEAVLEIVTEEQASALKEALMGGESAAGKRTAAQDEPPCYRLSGKWLLYAGMTSEKIWVTLFFPIIFLLKYLDQVRLFFTDEEIRSFSEHFLQLEMLTSLLWFIPVILLAAWAISIAWMGVLYYRFQIKREGDHIYIEYGLLHTRKFTVPVKRIQLLRLEENWVRQWLGWYTLQMEVAGLEEKENKGKKQLIFFPLLPKRKLPATLLPEYTPYLTVSLQSPTRKTLSYHGILLFLGAVIPGSWDWPVSPAALLPAAV</sequence>
<feature type="transmembrane region" description="Helical" evidence="1">
    <location>
        <begin position="219"/>
        <end position="243"/>
    </location>
</feature>
<evidence type="ECO:0000259" key="2">
    <source>
        <dbReference type="Pfam" id="PF03703"/>
    </source>
</evidence>
<feature type="transmembrane region" description="Helical" evidence="1">
    <location>
        <begin position="165"/>
        <end position="188"/>
    </location>
</feature>
<reference evidence="4" key="1">
    <citation type="journal article" date="2019" name="Int. J. Syst. Evol. Microbiol.">
        <title>The Global Catalogue of Microorganisms (GCM) 10K type strain sequencing project: providing services to taxonomists for standard genome sequencing and annotation.</title>
        <authorList>
            <consortium name="The Broad Institute Genomics Platform"/>
            <consortium name="The Broad Institute Genome Sequencing Center for Infectious Disease"/>
            <person name="Wu L."/>
            <person name="Ma J."/>
        </authorList>
    </citation>
    <scope>NUCLEOTIDE SEQUENCE [LARGE SCALE GENOMIC DNA]</scope>
    <source>
        <strain evidence="4">CGMCC 1.12942</strain>
    </source>
</reference>
<keyword evidence="4" id="KW-1185">Reference proteome</keyword>
<proteinExistence type="predicted"/>
<feature type="transmembrane region" description="Helical" evidence="1">
    <location>
        <begin position="345"/>
        <end position="362"/>
    </location>
</feature>
<organism evidence="3 4">
    <name type="scientific">Laceyella putida</name>
    <dbReference type="NCBI Taxonomy" id="110101"/>
    <lineage>
        <taxon>Bacteria</taxon>
        <taxon>Bacillati</taxon>
        <taxon>Bacillota</taxon>
        <taxon>Bacilli</taxon>
        <taxon>Bacillales</taxon>
        <taxon>Thermoactinomycetaceae</taxon>
        <taxon>Laceyella</taxon>
    </lineage>
</organism>
<keyword evidence="1" id="KW-0812">Transmembrane</keyword>
<dbReference type="PANTHER" id="PTHR34473:SF2">
    <property type="entry name" value="UPF0699 TRANSMEMBRANE PROTEIN YDBT"/>
    <property type="match status" value="1"/>
</dbReference>